<dbReference type="Pfam" id="PF11778">
    <property type="entry name" value="SID"/>
    <property type="match status" value="1"/>
</dbReference>
<protein>
    <submittedName>
        <fullName evidence="3">Uncharacterized protein</fullName>
    </submittedName>
</protein>
<feature type="region of interest" description="Disordered" evidence="2">
    <location>
        <begin position="86"/>
        <end position="145"/>
    </location>
</feature>
<evidence type="ECO:0000256" key="1">
    <source>
        <dbReference type="SAM" id="Coils"/>
    </source>
</evidence>
<feature type="coiled-coil region" evidence="1">
    <location>
        <begin position="323"/>
        <end position="466"/>
    </location>
</feature>
<name>A0A1E3NR40_9ASCO</name>
<evidence type="ECO:0000313" key="3">
    <source>
        <dbReference type="EMBL" id="ODQ48552.1"/>
    </source>
</evidence>
<feature type="region of interest" description="Disordered" evidence="2">
    <location>
        <begin position="30"/>
        <end position="51"/>
    </location>
</feature>
<feature type="compositionally biased region" description="Low complexity" evidence="2">
    <location>
        <begin position="136"/>
        <end position="145"/>
    </location>
</feature>
<dbReference type="RefSeq" id="XP_019019665.1">
    <property type="nucleotide sequence ID" value="XM_019163580.1"/>
</dbReference>
<keyword evidence="1" id="KW-0175">Coiled coil</keyword>
<dbReference type="InterPro" id="IPR021750">
    <property type="entry name" value="Sid4-like"/>
</dbReference>
<dbReference type="Proteomes" id="UP000094455">
    <property type="component" value="Unassembled WGS sequence"/>
</dbReference>
<sequence>MYTGNNRRHEENWHYDKYKDPHEFPILDVSSDEERSEYDSHTAESSANLSKKLPQISDEKFKQILELRKQSKKRGRNLMLSNKINDLPQPAVSDKLPIHEDGKANEPALRNATTDENLLSASTPKVNNTVTFNEESSSSKTNKSNKNISHLLLQQENEAASPNDKNSTESGIEKLIETLVEQMQQINNLEVQLNKSKIQVVNLGSKIVVLENENSKLAGKAEQWEAENKEARNYQQSLMQEIAYLQEEMAESENKYKYSFNKSAKLDSDLKKEKLLLKKERDMHKKIIQNYDSKFESLHGEKMQALDLVEEEKNETAFWKKKSGMFEDECKRLEKKGKQLEEEQENKIGSLETKIEQITSECELLRVENDKLARYEEDYKSLNQEHEHLKKSKDNLQSKVDELSEKNTTLSTGNVTLKAELTTKLEIVQNELVKVKEENYELTISNQSLKSEIHILNEKHEDFTKKMLGASPITDEQFGARYKSLEMEQVDQLTLMELQNIVKNILSSLNIKYSGLKGHIVFIRDHIFVFFNEMHSILHSEKRGNSVIIDRSIKLDTSDEAKMKACMNLLIQDIKQLKGLSG</sequence>
<dbReference type="EMBL" id="KV454001">
    <property type="protein sequence ID" value="ODQ48552.1"/>
    <property type="molecule type" value="Genomic_DNA"/>
</dbReference>
<feature type="compositionally biased region" description="Polar residues" evidence="2">
    <location>
        <begin position="111"/>
        <end position="135"/>
    </location>
</feature>
<organism evidence="3 4">
    <name type="scientific">Pichia membranifaciens NRRL Y-2026</name>
    <dbReference type="NCBI Taxonomy" id="763406"/>
    <lineage>
        <taxon>Eukaryota</taxon>
        <taxon>Fungi</taxon>
        <taxon>Dikarya</taxon>
        <taxon>Ascomycota</taxon>
        <taxon>Saccharomycotina</taxon>
        <taxon>Pichiomycetes</taxon>
        <taxon>Pichiales</taxon>
        <taxon>Pichiaceae</taxon>
        <taxon>Pichia</taxon>
    </lineage>
</organism>
<evidence type="ECO:0000256" key="2">
    <source>
        <dbReference type="SAM" id="MobiDB-lite"/>
    </source>
</evidence>
<reference evidence="3 4" key="1">
    <citation type="journal article" date="2016" name="Proc. Natl. Acad. Sci. U.S.A.">
        <title>Comparative genomics of biotechnologically important yeasts.</title>
        <authorList>
            <person name="Riley R."/>
            <person name="Haridas S."/>
            <person name="Wolfe K.H."/>
            <person name="Lopes M.R."/>
            <person name="Hittinger C.T."/>
            <person name="Goeker M."/>
            <person name="Salamov A.A."/>
            <person name="Wisecaver J.H."/>
            <person name="Long T.M."/>
            <person name="Calvey C.H."/>
            <person name="Aerts A.L."/>
            <person name="Barry K.W."/>
            <person name="Choi C."/>
            <person name="Clum A."/>
            <person name="Coughlan A.Y."/>
            <person name="Deshpande S."/>
            <person name="Douglass A.P."/>
            <person name="Hanson S.J."/>
            <person name="Klenk H.-P."/>
            <person name="LaButti K.M."/>
            <person name="Lapidus A."/>
            <person name="Lindquist E.A."/>
            <person name="Lipzen A.M."/>
            <person name="Meier-Kolthoff J.P."/>
            <person name="Ohm R.A."/>
            <person name="Otillar R.P."/>
            <person name="Pangilinan J.L."/>
            <person name="Peng Y."/>
            <person name="Rokas A."/>
            <person name="Rosa C.A."/>
            <person name="Scheuner C."/>
            <person name="Sibirny A.A."/>
            <person name="Slot J.C."/>
            <person name="Stielow J.B."/>
            <person name="Sun H."/>
            <person name="Kurtzman C.P."/>
            <person name="Blackwell M."/>
            <person name="Grigoriev I.V."/>
            <person name="Jeffries T.W."/>
        </authorList>
    </citation>
    <scope>NUCLEOTIDE SEQUENCE [LARGE SCALE GENOMIC DNA]</scope>
    <source>
        <strain evidence="3 4">NRRL Y-2026</strain>
    </source>
</reference>
<keyword evidence="4" id="KW-1185">Reference proteome</keyword>
<gene>
    <name evidence="3" type="ORF">PICMEDRAFT_70178</name>
</gene>
<feature type="coiled-coil region" evidence="1">
    <location>
        <begin position="172"/>
        <end position="255"/>
    </location>
</feature>
<evidence type="ECO:0000313" key="4">
    <source>
        <dbReference type="Proteomes" id="UP000094455"/>
    </source>
</evidence>
<dbReference type="GeneID" id="30180267"/>
<accession>A0A1E3NR40</accession>
<proteinExistence type="predicted"/>
<dbReference type="AlphaFoldDB" id="A0A1E3NR40"/>
<dbReference type="OrthoDB" id="5376259at2759"/>